<dbReference type="STRING" id="133381.A0A2T9Z223"/>
<dbReference type="OrthoDB" id="429520at2759"/>
<dbReference type="Proteomes" id="UP000245609">
    <property type="component" value="Unassembled WGS sequence"/>
</dbReference>
<dbReference type="Gene3D" id="1.25.40.190">
    <property type="entry name" value="Actin-related protein 2/3 complex subunit 5"/>
    <property type="match status" value="1"/>
</dbReference>
<keyword evidence="3" id="KW-0963">Cytoplasm</keyword>
<evidence type="ECO:0000256" key="5">
    <source>
        <dbReference type="RuleBase" id="RU004301"/>
    </source>
</evidence>
<dbReference type="PANTHER" id="PTHR12644">
    <property type="entry name" value="ARP2/3 COMPLEX 16 KD SUBUNIT P16-ARC"/>
    <property type="match status" value="1"/>
</dbReference>
<evidence type="ECO:0000256" key="3">
    <source>
        <dbReference type="ARBA" id="ARBA00022490"/>
    </source>
</evidence>
<name>A0A2T9Z223_9FUNG</name>
<dbReference type="EMBL" id="MBFS01002355">
    <property type="protein sequence ID" value="PVU98645.1"/>
    <property type="molecule type" value="Genomic_DNA"/>
</dbReference>
<evidence type="ECO:0000256" key="1">
    <source>
        <dbReference type="ARBA" id="ARBA00004245"/>
    </source>
</evidence>
<reference evidence="6 7" key="1">
    <citation type="journal article" date="2018" name="MBio">
        <title>Comparative Genomics Reveals the Core Gene Toolbox for the Fungus-Insect Symbiosis.</title>
        <authorList>
            <person name="Wang Y."/>
            <person name="Stata M."/>
            <person name="Wang W."/>
            <person name="Stajich J.E."/>
            <person name="White M.M."/>
            <person name="Moncalvo J.M."/>
        </authorList>
    </citation>
    <scope>NUCLEOTIDE SEQUENCE [LARGE SCALE GENOMIC DNA]</scope>
    <source>
        <strain evidence="6 7">SC-DP-2</strain>
    </source>
</reference>
<sequence length="148" mass="16827">MSFRSLEVTEISPEQLELIRQMEALGHTAVEENLDSVYSERATSVRNYTDALRKSLESPYFGLEDSSLQEKFATLVHDVLSSTRIQDAKKAMDPLSQEDLCLLMKYVYYCLSRPRIYNCSALLSWHEKIVETAGVGCISRVLADKRAL</sequence>
<dbReference type="InterPro" id="IPR006789">
    <property type="entry name" value="ARPC5"/>
</dbReference>
<comment type="subcellular location">
    <subcellularLocation>
        <location evidence="1">Cytoplasm</location>
        <location evidence="1">Cytoskeleton</location>
    </subcellularLocation>
</comment>
<dbReference type="GO" id="GO:0005885">
    <property type="term" value="C:Arp2/3 protein complex"/>
    <property type="evidence" value="ECO:0007669"/>
    <property type="project" value="InterPro"/>
</dbReference>
<dbReference type="Pfam" id="PF04699">
    <property type="entry name" value="P16-Arc"/>
    <property type="match status" value="1"/>
</dbReference>
<evidence type="ECO:0000313" key="6">
    <source>
        <dbReference type="EMBL" id="PVU98645.1"/>
    </source>
</evidence>
<comment type="caution">
    <text evidence="6">The sequence shown here is derived from an EMBL/GenBank/DDBJ whole genome shotgun (WGS) entry which is preliminary data.</text>
</comment>
<evidence type="ECO:0000256" key="4">
    <source>
        <dbReference type="ARBA" id="ARBA00023212"/>
    </source>
</evidence>
<keyword evidence="7" id="KW-1185">Reference proteome</keyword>
<dbReference type="InterPro" id="IPR036743">
    <property type="entry name" value="ARPC5_sf"/>
</dbReference>
<dbReference type="SUPFAM" id="SSF69103">
    <property type="entry name" value="Arp2/3 complex 16 kDa subunit ARPC5"/>
    <property type="match status" value="1"/>
</dbReference>
<evidence type="ECO:0000256" key="2">
    <source>
        <dbReference type="ARBA" id="ARBA00006084"/>
    </source>
</evidence>
<proteinExistence type="inferred from homology"/>
<gene>
    <name evidence="6" type="ORF">BB560_005627</name>
</gene>
<dbReference type="AlphaFoldDB" id="A0A2T9Z223"/>
<keyword evidence="4 5" id="KW-0206">Cytoskeleton</keyword>
<comment type="similarity">
    <text evidence="2 5">Belongs to the ARPC5 family.</text>
</comment>
<evidence type="ECO:0000313" key="7">
    <source>
        <dbReference type="Proteomes" id="UP000245609"/>
    </source>
</evidence>
<protein>
    <recommendedName>
        <fullName evidence="5">Actin-related protein 2/3 complex subunit 5</fullName>
    </recommendedName>
</protein>
<comment type="function">
    <text evidence="5">Functions as component of the Arp2/3 complex which is involved in regulation of actin polymerization and together with an activating nucleation-promoting factor (NPF) mediates the formation of branched actin networks. Arp2/3 complex plays a critical role in the control of cell morphogenesis via the modulation of cell polarity development.</text>
</comment>
<dbReference type="GO" id="GO:0030833">
    <property type="term" value="P:regulation of actin filament polymerization"/>
    <property type="evidence" value="ECO:0007669"/>
    <property type="project" value="InterPro"/>
</dbReference>
<dbReference type="GO" id="GO:0034314">
    <property type="term" value="P:Arp2/3 complex-mediated actin nucleation"/>
    <property type="evidence" value="ECO:0007669"/>
    <property type="project" value="InterPro"/>
</dbReference>
<accession>A0A2T9Z223</accession>
<organism evidence="6 7">
    <name type="scientific">Smittium megazygosporum</name>
    <dbReference type="NCBI Taxonomy" id="133381"/>
    <lineage>
        <taxon>Eukaryota</taxon>
        <taxon>Fungi</taxon>
        <taxon>Fungi incertae sedis</taxon>
        <taxon>Zoopagomycota</taxon>
        <taxon>Kickxellomycotina</taxon>
        <taxon>Harpellomycetes</taxon>
        <taxon>Harpellales</taxon>
        <taxon>Legeriomycetaceae</taxon>
        <taxon>Smittium</taxon>
    </lineage>
</organism>